<keyword evidence="16" id="KW-0067">ATP-binding</keyword>
<keyword evidence="14 27" id="KW-0378">Hydrolase</keyword>
<dbReference type="Pfam" id="PF01057">
    <property type="entry name" value="Parvo_NS1"/>
    <property type="match status" value="1"/>
</dbReference>
<keyword evidence="22" id="KW-0804">Transcription</keyword>
<comment type="subunit">
    <text evidence="5">Homooligomer; when bound to DNA.</text>
</comment>
<dbReference type="GO" id="GO:0006260">
    <property type="term" value="P:DNA replication"/>
    <property type="evidence" value="ECO:0007669"/>
    <property type="project" value="UniProtKB-UniRule"/>
</dbReference>
<keyword evidence="20 27" id="KW-0190">Covalent protein-DNA linkage</keyword>
<evidence type="ECO:0000256" key="6">
    <source>
        <dbReference type="ARBA" id="ARBA00012551"/>
    </source>
</evidence>
<feature type="short sequence motif" description="RCR-3" evidence="27">
    <location>
        <begin position="211"/>
        <end position="215"/>
    </location>
</feature>
<dbReference type="GO" id="GO:0042025">
    <property type="term" value="C:host cell nucleus"/>
    <property type="evidence" value="ECO:0007669"/>
    <property type="project" value="UniProtKB-SubCell"/>
</dbReference>
<dbReference type="InterPro" id="IPR049901">
    <property type="entry name" value="PV_NS1-NUC"/>
</dbReference>
<dbReference type="Gene3D" id="3.40.1310.20">
    <property type="match status" value="1"/>
</dbReference>
<comment type="cofactor">
    <cofactor evidence="1">
        <name>Mg(2+)</name>
        <dbReference type="ChEBI" id="CHEBI:18420"/>
    </cofactor>
</comment>
<evidence type="ECO:0000256" key="15">
    <source>
        <dbReference type="ARBA" id="ARBA00022806"/>
    </source>
</evidence>
<dbReference type="EC" id="3.6.4.12" evidence="6"/>
<dbReference type="GO" id="GO:0003677">
    <property type="term" value="F:DNA binding"/>
    <property type="evidence" value="ECO:0007669"/>
    <property type="project" value="UniProtKB-UniRule"/>
</dbReference>
<evidence type="ECO:0000256" key="4">
    <source>
        <dbReference type="ARBA" id="ARBA00009826"/>
    </source>
</evidence>
<evidence type="ECO:0000256" key="18">
    <source>
        <dbReference type="ARBA" id="ARBA00023015"/>
    </source>
</evidence>
<dbReference type="PROSITE" id="PS52022">
    <property type="entry name" value="PV_NS1_NUC"/>
    <property type="match status" value="1"/>
</dbReference>
<keyword evidence="11" id="KW-0479">Metal-binding</keyword>
<feature type="region of interest" description="Disordered" evidence="28">
    <location>
        <begin position="723"/>
        <end position="746"/>
    </location>
</feature>
<dbReference type="EMBL" id="KC580640">
    <property type="protein sequence ID" value="AGF85783.1"/>
    <property type="molecule type" value="Genomic_DNA"/>
</dbReference>
<evidence type="ECO:0000256" key="28">
    <source>
        <dbReference type="SAM" id="MobiDB-lite"/>
    </source>
</evidence>
<protein>
    <recommendedName>
        <fullName evidence="7">Initiator protein NS1</fullName>
        <ecNumber evidence="6">3.6.4.12</ecNumber>
    </recommendedName>
    <alternativeName>
        <fullName evidence="24">Non-structural protein 1</fullName>
    </alternativeName>
    <alternativeName>
        <fullName evidence="25">Non-structural protein NS1</fullName>
    </alternativeName>
</protein>
<keyword evidence="32" id="KW-1185">Reference proteome</keyword>
<reference evidence="31 32" key="1">
    <citation type="journal article" date="2013" name="Virol. J.">
        <title>A novel bocavirus in canine liver.</title>
        <authorList>
            <person name="Li L."/>
            <person name="Pesavento P.A."/>
            <person name="Leutenegger C.M."/>
            <person name="Estrada M."/>
            <person name="Coffey L.L."/>
            <person name="Naccache S.N."/>
            <person name="Samayoa E."/>
            <person name="Chiu C."/>
            <person name="Qiu J."/>
            <person name="Wang C."/>
            <person name="Deng X."/>
            <person name="Delwart E."/>
        </authorList>
    </citation>
    <scope>NUCLEOTIDE SEQUENCE [LARGE SCALE GENOMIC DNA]</scope>
    <source>
        <strain evidence="31">UCD</strain>
    </source>
</reference>
<dbReference type="GO" id="GO:0039693">
    <property type="term" value="P:viral DNA genome replication"/>
    <property type="evidence" value="ECO:0007669"/>
    <property type="project" value="UniProtKB-KW"/>
</dbReference>
<evidence type="ECO:0000256" key="1">
    <source>
        <dbReference type="ARBA" id="ARBA00001946"/>
    </source>
</evidence>
<dbReference type="InterPro" id="IPR014015">
    <property type="entry name" value="Helicase_SF3_DNA-vir"/>
</dbReference>
<evidence type="ECO:0000256" key="12">
    <source>
        <dbReference type="ARBA" id="ARBA00022741"/>
    </source>
</evidence>
<evidence type="ECO:0000313" key="32">
    <source>
        <dbReference type="Proteomes" id="UP000106603"/>
    </source>
</evidence>
<evidence type="ECO:0000256" key="14">
    <source>
        <dbReference type="ARBA" id="ARBA00022801"/>
    </source>
</evidence>
<evidence type="ECO:0000256" key="21">
    <source>
        <dbReference type="ARBA" id="ARBA00023125"/>
    </source>
</evidence>
<keyword evidence="13 27" id="KW-0255">Endonuclease</keyword>
<name>M1PI49_9VIRU</name>
<evidence type="ECO:0000259" key="30">
    <source>
        <dbReference type="PROSITE" id="PS52022"/>
    </source>
</evidence>
<dbReference type="KEGG" id="vg:80541116"/>
<dbReference type="Pfam" id="PF22419">
    <property type="entry name" value="HBoV_NS1-like_N"/>
    <property type="match status" value="1"/>
</dbReference>
<accession>M1PI49</accession>
<dbReference type="SUPFAM" id="SSF52540">
    <property type="entry name" value="P-loop containing nucleoside triphosphate hydrolases"/>
    <property type="match status" value="1"/>
</dbReference>
<dbReference type="GO" id="GO:0003678">
    <property type="term" value="F:DNA helicase activity"/>
    <property type="evidence" value="ECO:0007669"/>
    <property type="project" value="UniProtKB-EC"/>
</dbReference>
<evidence type="ECO:0000256" key="20">
    <source>
        <dbReference type="ARBA" id="ARBA00023124"/>
    </source>
</evidence>
<keyword evidence="8 27" id="KW-1048">Host nucleus</keyword>
<dbReference type="InterPro" id="IPR027417">
    <property type="entry name" value="P-loop_NTPase"/>
</dbReference>
<dbReference type="GO" id="GO:0005524">
    <property type="term" value="F:ATP binding"/>
    <property type="evidence" value="ECO:0007669"/>
    <property type="project" value="UniProtKB-KW"/>
</dbReference>
<sequence>MDRPSIEELIRFGGPAYTYVLKLPLKNWQNVELALQHSFSPIFGDNIDDPQIFSVLDTCDDVGKVNFYKTYNEARTFIFVLTDAAHKAAKTIFQRRQCSPVPVASIYAQGELGQQHLHVHLVLAGLGLNKHTAKQWRHQLATEWIKELWKPLNETARVRPVDPETKLMLEIAEASLTDMSGGKVCSILQYRAKDGSMYACRVDAIEYICNYLLPKNFKYYSFINPMNATVSMSKFLEIGANKTYGATLLNGALIPYADRKKWVDQLQEHNIKNLKEPVFTGDLFGDLPEVSRAIWKGGGQSGGKMTKKETLMIDCLRRCHEKHLLTYEDLVNECPDLLIMLESQSGGQKLLEQTLHMMHIKLTQSHTAFSFIKVRYPETIFESTNKVFKLLMYQGYNAWQVGHWVGCVLDKKAGKQNSISLFGPASTGKTNLAKAIVNCVKLYGNVNHLNKNFVFNDCASKLIIWWEEALMHTDYVEQAKCLLGGTEFRIDRKHKDSQLLPQTPVIISTNNNIYEVTGGNTVSGVHAKPLRERIVQLNLMKQLPATFGEITPSEVAAWLIACHSKFTFTLEDFYKQWSLDVVPNDFPLTEPCVNHSQDFTLDDCGICDTCGCYKPLDVDWPDTLATDTGKSLTGTPFKILSPTKLHFWCTDFDLSYLDSPAGPSRKRDHTTPISEPPTSFGFLAPAAPKKARQKLDFKHQVLDRWCSQPRDELETKLYKEEMQSISSLPEEPKPVTSKKGLNPSEWGEKLGIQVQGFTNPPIVLHCFETIPESENDSD</sequence>
<keyword evidence="12 27" id="KW-0547">Nucleotide-binding</keyword>
<feature type="active site" description="For nuclease activity" evidence="27">
    <location>
        <position position="211"/>
    </location>
</feature>
<evidence type="ECO:0000256" key="26">
    <source>
        <dbReference type="ARBA" id="ARBA00047995"/>
    </source>
</evidence>
<comment type="subcellular location">
    <subcellularLocation>
        <location evidence="3 27">Host nucleus</location>
    </subcellularLocation>
</comment>
<evidence type="ECO:0000256" key="7">
    <source>
        <dbReference type="ARBA" id="ARBA00020731"/>
    </source>
</evidence>
<dbReference type="GO" id="GO:0046872">
    <property type="term" value="F:metal ion binding"/>
    <property type="evidence" value="ECO:0007669"/>
    <property type="project" value="UniProtKB-KW"/>
</dbReference>
<keyword evidence="23" id="KW-0511">Multifunctional enzyme</keyword>
<organism evidence="31 32">
    <name type="scientific">Canine bocavirus 3</name>
    <dbReference type="NCBI Taxonomy" id="1295080"/>
    <lineage>
        <taxon>Viruses</taxon>
        <taxon>Monodnaviria</taxon>
        <taxon>Shotokuvirae</taxon>
        <taxon>Cossaviricota</taxon>
        <taxon>Quintoviricetes</taxon>
        <taxon>Piccovirales</taxon>
        <taxon>Parvoviridae</taxon>
        <taxon>Parvovirinae</taxon>
        <taxon>Bocaparvovirus</taxon>
        <taxon>Bocaparvovirus carnivoran7</taxon>
    </lineage>
</organism>
<evidence type="ECO:0000256" key="3">
    <source>
        <dbReference type="ARBA" id="ARBA00004147"/>
    </source>
</evidence>
<evidence type="ECO:0000256" key="11">
    <source>
        <dbReference type="ARBA" id="ARBA00022723"/>
    </source>
</evidence>
<dbReference type="GO" id="GO:0016787">
    <property type="term" value="F:hydrolase activity"/>
    <property type="evidence" value="ECO:0007669"/>
    <property type="project" value="UniProtKB-KW"/>
</dbReference>
<evidence type="ECO:0000256" key="9">
    <source>
        <dbReference type="ARBA" id="ARBA00022705"/>
    </source>
</evidence>
<evidence type="ECO:0000256" key="27">
    <source>
        <dbReference type="PROSITE-ProRule" id="PRU01366"/>
    </source>
</evidence>
<dbReference type="Proteomes" id="UP000106603">
    <property type="component" value="Segment"/>
</dbReference>
<evidence type="ECO:0000256" key="25">
    <source>
        <dbReference type="ARBA" id="ARBA00032999"/>
    </source>
</evidence>
<dbReference type="RefSeq" id="YP_010802371.1">
    <property type="nucleotide sequence ID" value="NC_076995.1"/>
</dbReference>
<evidence type="ECO:0000256" key="8">
    <source>
        <dbReference type="ARBA" id="ARBA00022562"/>
    </source>
</evidence>
<evidence type="ECO:0000256" key="22">
    <source>
        <dbReference type="ARBA" id="ARBA00023163"/>
    </source>
</evidence>
<evidence type="ECO:0000259" key="29">
    <source>
        <dbReference type="PROSITE" id="PS51206"/>
    </source>
</evidence>
<keyword evidence="19" id="KW-1194">Viral DNA replication</keyword>
<comment type="similarity">
    <text evidence="4">Belongs to the parvoviruses initiator protein NS1 family.</text>
</comment>
<evidence type="ECO:0000256" key="5">
    <source>
        <dbReference type="ARBA" id="ARBA00011717"/>
    </source>
</evidence>
<dbReference type="GO" id="GO:0004519">
    <property type="term" value="F:endonuclease activity"/>
    <property type="evidence" value="ECO:0007669"/>
    <property type="project" value="UniProtKB-UniRule"/>
</dbReference>
<keyword evidence="15" id="KW-0347">Helicase</keyword>
<evidence type="ECO:0000313" key="31">
    <source>
        <dbReference type="EMBL" id="AGF85783.1"/>
    </source>
</evidence>
<keyword evidence="9 27" id="KW-0235">DNA replication</keyword>
<comment type="function">
    <text evidence="2">Multifunctional protein which displays endonuclease and helicase activities required for initiating and directing viral DNA replication. Also plays a role in viral packaging and transactivation of several promoters. Binds site-specifically to 2-3 approximate tandem copies within the origins of replication (Ori), unwinds this hairpin region and nicks one DNA strand thereby initiating the rolling circle replication (RCR). Becomes covalently attached to the 5' end of the nick and provides a 3'OH for priming DNA synthesis. The helicase activity unwinds DNA in a 3'-5' direction on the longer strand. Participates in the transcriptional regulation of several promoters.</text>
</comment>
<keyword evidence="18" id="KW-0805">Transcription regulation</keyword>
<comment type="catalytic activity">
    <reaction evidence="26">
        <text>ATP + H2O = ADP + phosphate + H(+)</text>
        <dbReference type="Rhea" id="RHEA:13065"/>
        <dbReference type="ChEBI" id="CHEBI:15377"/>
        <dbReference type="ChEBI" id="CHEBI:15378"/>
        <dbReference type="ChEBI" id="CHEBI:30616"/>
        <dbReference type="ChEBI" id="CHEBI:43474"/>
        <dbReference type="ChEBI" id="CHEBI:456216"/>
        <dbReference type="EC" id="3.6.4.12"/>
    </reaction>
</comment>
<feature type="short sequence motif" description="RCR-2" evidence="27">
    <location>
        <begin position="118"/>
        <end position="120"/>
    </location>
</feature>
<proteinExistence type="inferred from homology"/>
<feature type="region of interest" description="Disordered" evidence="28">
    <location>
        <begin position="661"/>
        <end position="682"/>
    </location>
</feature>
<evidence type="ECO:0000256" key="2">
    <source>
        <dbReference type="ARBA" id="ARBA00002892"/>
    </source>
</evidence>
<evidence type="ECO:0000256" key="19">
    <source>
        <dbReference type="ARBA" id="ARBA00023109"/>
    </source>
</evidence>
<evidence type="ECO:0000256" key="13">
    <source>
        <dbReference type="ARBA" id="ARBA00022759"/>
    </source>
</evidence>
<dbReference type="InterPro" id="IPR001257">
    <property type="entry name" value="Parvovirus_NS1_helicase"/>
</dbReference>
<dbReference type="Gene3D" id="3.40.50.300">
    <property type="entry name" value="P-loop containing nucleotide triphosphate hydrolases"/>
    <property type="match status" value="1"/>
</dbReference>
<keyword evidence="17" id="KW-0460">Magnesium</keyword>
<dbReference type="InterPro" id="IPR054766">
    <property type="entry name" value="BoV_NS1-like_N"/>
</dbReference>
<keyword evidence="21 27" id="KW-0238">DNA-binding</keyword>
<keyword evidence="10 27" id="KW-0540">Nuclease</keyword>
<feature type="domain" description="PV NS1-Nuc" evidence="30">
    <location>
        <begin position="12"/>
        <end position="273"/>
    </location>
</feature>
<dbReference type="PROSITE" id="PS51206">
    <property type="entry name" value="SF3_HELICASE_1"/>
    <property type="match status" value="1"/>
</dbReference>
<evidence type="ECO:0000256" key="16">
    <source>
        <dbReference type="ARBA" id="ARBA00022840"/>
    </source>
</evidence>
<evidence type="ECO:0000256" key="24">
    <source>
        <dbReference type="ARBA" id="ARBA00030491"/>
    </source>
</evidence>
<dbReference type="GeneID" id="80541116"/>
<evidence type="ECO:0000256" key="10">
    <source>
        <dbReference type="ARBA" id="ARBA00022722"/>
    </source>
</evidence>
<feature type="domain" description="SF3 helicase" evidence="29">
    <location>
        <begin position="385"/>
        <end position="552"/>
    </location>
</feature>
<evidence type="ECO:0000256" key="17">
    <source>
        <dbReference type="ARBA" id="ARBA00022842"/>
    </source>
</evidence>
<evidence type="ECO:0000256" key="23">
    <source>
        <dbReference type="ARBA" id="ARBA00023268"/>
    </source>
</evidence>